<evidence type="ECO:0000313" key="1">
    <source>
        <dbReference type="EMBL" id="PJE69267.1"/>
    </source>
</evidence>
<dbReference type="Gene3D" id="3.40.50.720">
    <property type="entry name" value="NAD(P)-binding Rossmann-like Domain"/>
    <property type="match status" value="1"/>
</dbReference>
<accession>A0A2M8L644</accession>
<protein>
    <submittedName>
        <fullName evidence="1">3-beta hydroxysteroid dehydrogenase</fullName>
    </submittedName>
</protein>
<reference evidence="2" key="1">
    <citation type="submission" date="2017-09" db="EMBL/GenBank/DDBJ databases">
        <title>Depth-based differentiation of microbial function through sediment-hosted aquifers and enrichment of novel symbionts in the deep terrestrial subsurface.</title>
        <authorList>
            <person name="Probst A.J."/>
            <person name="Ladd B."/>
            <person name="Jarett J.K."/>
            <person name="Geller-Mcgrath D.E."/>
            <person name="Sieber C.M.K."/>
            <person name="Emerson J.B."/>
            <person name="Anantharaman K."/>
            <person name="Thomas B.C."/>
            <person name="Malmstrom R."/>
            <person name="Stieglmeier M."/>
            <person name="Klingl A."/>
            <person name="Woyke T."/>
            <person name="Ryan C.M."/>
            <person name="Banfield J.F."/>
        </authorList>
    </citation>
    <scope>NUCLEOTIDE SEQUENCE [LARGE SCALE GENOMIC DNA]</scope>
</reference>
<proteinExistence type="predicted"/>
<organism evidence="1 2">
    <name type="scientific">Candidatus Shapirobacteria bacterium CG10_big_fil_rev_8_21_14_0_10_38_14</name>
    <dbReference type="NCBI Taxonomy" id="1974483"/>
    <lineage>
        <taxon>Bacteria</taxon>
        <taxon>Candidatus Shapironibacteriota</taxon>
    </lineage>
</organism>
<dbReference type="InterPro" id="IPR002347">
    <property type="entry name" value="SDR_fam"/>
</dbReference>
<dbReference type="SUPFAM" id="SSF51735">
    <property type="entry name" value="NAD(P)-binding Rossmann-fold domains"/>
    <property type="match status" value="1"/>
</dbReference>
<dbReference type="InterPro" id="IPR036291">
    <property type="entry name" value="NAD(P)-bd_dom_sf"/>
</dbReference>
<name>A0A2M8L644_9BACT</name>
<feature type="non-terminal residue" evidence="1">
    <location>
        <position position="1"/>
    </location>
</feature>
<comment type="caution">
    <text evidence="1">The sequence shown here is derived from an EMBL/GenBank/DDBJ whole genome shotgun (WGS) entry which is preliminary data.</text>
</comment>
<sequence>EIANAVLFLASDESSYMTGSTMVVDGGWVAG</sequence>
<gene>
    <name evidence="1" type="ORF">COU96_00620</name>
</gene>
<dbReference type="AlphaFoldDB" id="A0A2M8L644"/>
<dbReference type="Proteomes" id="UP000229500">
    <property type="component" value="Unassembled WGS sequence"/>
</dbReference>
<dbReference type="Pfam" id="PF13561">
    <property type="entry name" value="adh_short_C2"/>
    <property type="match status" value="1"/>
</dbReference>
<dbReference type="EMBL" id="PFEL01000030">
    <property type="protein sequence ID" value="PJE69267.1"/>
    <property type="molecule type" value="Genomic_DNA"/>
</dbReference>
<evidence type="ECO:0000313" key="2">
    <source>
        <dbReference type="Proteomes" id="UP000229500"/>
    </source>
</evidence>